<reference evidence="2 3" key="1">
    <citation type="submission" date="2013-03" db="EMBL/GenBank/DDBJ databases">
        <title>The Genome Sequence of Phialophora europaea CBS 101466.</title>
        <authorList>
            <consortium name="The Broad Institute Genomics Platform"/>
            <person name="Cuomo C."/>
            <person name="de Hoog S."/>
            <person name="Gorbushina A."/>
            <person name="Walker B."/>
            <person name="Young S.K."/>
            <person name="Zeng Q."/>
            <person name="Gargeya S."/>
            <person name="Fitzgerald M."/>
            <person name="Haas B."/>
            <person name="Abouelleil A."/>
            <person name="Allen A.W."/>
            <person name="Alvarado L."/>
            <person name="Arachchi H.M."/>
            <person name="Berlin A.M."/>
            <person name="Chapman S.B."/>
            <person name="Gainer-Dewar J."/>
            <person name="Goldberg J."/>
            <person name="Griggs A."/>
            <person name="Gujja S."/>
            <person name="Hansen M."/>
            <person name="Howarth C."/>
            <person name="Imamovic A."/>
            <person name="Ireland A."/>
            <person name="Larimer J."/>
            <person name="McCowan C."/>
            <person name="Murphy C."/>
            <person name="Pearson M."/>
            <person name="Poon T.W."/>
            <person name="Priest M."/>
            <person name="Roberts A."/>
            <person name="Saif S."/>
            <person name="Shea T."/>
            <person name="Sisk P."/>
            <person name="Sykes S."/>
            <person name="Wortman J."/>
            <person name="Nusbaum C."/>
            <person name="Birren B."/>
        </authorList>
    </citation>
    <scope>NUCLEOTIDE SEQUENCE [LARGE SCALE GENOMIC DNA]</scope>
    <source>
        <strain evidence="2 3">CBS 101466</strain>
    </source>
</reference>
<proteinExistence type="predicted"/>
<organism evidence="2 3">
    <name type="scientific">Cyphellophora europaea (strain CBS 101466)</name>
    <name type="common">Phialophora europaea</name>
    <dbReference type="NCBI Taxonomy" id="1220924"/>
    <lineage>
        <taxon>Eukaryota</taxon>
        <taxon>Fungi</taxon>
        <taxon>Dikarya</taxon>
        <taxon>Ascomycota</taxon>
        <taxon>Pezizomycotina</taxon>
        <taxon>Eurotiomycetes</taxon>
        <taxon>Chaetothyriomycetidae</taxon>
        <taxon>Chaetothyriales</taxon>
        <taxon>Cyphellophoraceae</taxon>
        <taxon>Cyphellophora</taxon>
    </lineage>
</organism>
<dbReference type="Proteomes" id="UP000030752">
    <property type="component" value="Unassembled WGS sequence"/>
</dbReference>
<dbReference type="OrthoDB" id="10350031at2759"/>
<dbReference type="VEuPathDB" id="FungiDB:HMPREF1541_03564"/>
<evidence type="ECO:0000256" key="1">
    <source>
        <dbReference type="SAM" id="MobiDB-lite"/>
    </source>
</evidence>
<gene>
    <name evidence="2" type="ORF">HMPREF1541_03564</name>
</gene>
<keyword evidence="3" id="KW-1185">Reference proteome</keyword>
<feature type="region of interest" description="Disordered" evidence="1">
    <location>
        <begin position="380"/>
        <end position="422"/>
    </location>
</feature>
<dbReference type="InParanoid" id="W2S0Q6"/>
<name>W2S0Q6_CYPE1</name>
<evidence type="ECO:0000313" key="3">
    <source>
        <dbReference type="Proteomes" id="UP000030752"/>
    </source>
</evidence>
<sequence length="449" mass="50193">MSTEIASSSHDSTTSDILNPWIPEQHAFLLQLKSTDHVIDGPFGYQLVHGDPEIDGFLHEKLEKNPLAAIANYHVNPTPGLVFIPSASSSGYLVNGLRIESNQYVSHPDHSPKRWLRYGCYGFLEVTAELMTSICPCDLAGRSCVWDEVWTWDAEARKWRGGCPMIRLCERLQAVPQPAAPALSPFQYALHVDEVAHDALMCMQAGDAETTALFTPHTTDDQSPPLLGSFEGNDWPVLVPSPLPATHGDHIFTCNHVHGVRRSCYSLRRRNNICSATARGWVCKHGHDFKKWRIRSAQYEEEHAKAARSLVTEGKAIRVQRRKEEVEVWLHVEGYSGASGVPGRFVIDGKFEVREAWNIKHTLGWCVTCNPPPPEAVLGEDGVGAGNDEDDEMRQQEGVQETASASPSWSASDTTYQDTTYRNDEVDKDLLAAWRKVLVKEKENEKKIE</sequence>
<dbReference type="AlphaFoldDB" id="W2S0Q6"/>
<dbReference type="GeneID" id="19970903"/>
<protein>
    <submittedName>
        <fullName evidence="2">Uncharacterized protein</fullName>
    </submittedName>
</protein>
<dbReference type="EMBL" id="KB822719">
    <property type="protein sequence ID" value="ETN41628.1"/>
    <property type="molecule type" value="Genomic_DNA"/>
</dbReference>
<evidence type="ECO:0000313" key="2">
    <source>
        <dbReference type="EMBL" id="ETN41628.1"/>
    </source>
</evidence>
<dbReference type="RefSeq" id="XP_008716137.1">
    <property type="nucleotide sequence ID" value="XM_008717915.1"/>
</dbReference>
<feature type="compositionally biased region" description="Polar residues" evidence="1">
    <location>
        <begin position="397"/>
        <end position="420"/>
    </location>
</feature>
<accession>W2S0Q6</accession>
<dbReference type="HOGENOM" id="CLU_609751_0_0_1"/>